<dbReference type="Pfam" id="PF04023">
    <property type="entry name" value="FeoA"/>
    <property type="match status" value="1"/>
</dbReference>
<reference evidence="4" key="1">
    <citation type="submission" date="2015-09" db="EMBL/GenBank/DDBJ databases">
        <authorList>
            <consortium name="Pathogen Informatics"/>
        </authorList>
    </citation>
    <scope>NUCLEOTIDE SEQUENCE</scope>
    <source>
        <strain evidence="4">2789STDY5834896</strain>
    </source>
</reference>
<evidence type="ECO:0000256" key="1">
    <source>
        <dbReference type="ARBA" id="ARBA00023004"/>
    </source>
</evidence>
<organism evidence="4">
    <name type="scientific">uncultured Anaerotruncus sp</name>
    <dbReference type="NCBI Taxonomy" id="905011"/>
    <lineage>
        <taxon>Bacteria</taxon>
        <taxon>Bacillati</taxon>
        <taxon>Bacillota</taxon>
        <taxon>Clostridia</taxon>
        <taxon>Eubacteriales</taxon>
        <taxon>Oscillospiraceae</taxon>
        <taxon>Anaerotruncus</taxon>
        <taxon>environmental samples</taxon>
    </lineage>
</organism>
<gene>
    <name evidence="4" type="ORF">SAMEA3545359_02651</name>
</gene>
<feature type="domain" description="Ferrous iron transporter FeoA-like" evidence="3">
    <location>
        <begin position="9"/>
        <end position="81"/>
    </location>
</feature>
<dbReference type="SMART" id="SM00899">
    <property type="entry name" value="FeoA"/>
    <property type="match status" value="1"/>
</dbReference>
<sequence>MRAKELPARTLRDLRPGQSGRVGEVGGSGPLRTRLLELGLTPGVRVLVKKVAPFGDPIEISLRGYALSLRKSQAQEITLAGR</sequence>
<dbReference type="InterPro" id="IPR052713">
    <property type="entry name" value="FeoA"/>
</dbReference>
<dbReference type="PANTHER" id="PTHR42954">
    <property type="entry name" value="FE(2+) TRANSPORT PROTEIN A"/>
    <property type="match status" value="1"/>
</dbReference>
<dbReference type="SUPFAM" id="SSF50037">
    <property type="entry name" value="C-terminal domain of transcriptional repressors"/>
    <property type="match status" value="1"/>
</dbReference>
<protein>
    <submittedName>
        <fullName evidence="4">Ferrous iron transport protein A</fullName>
    </submittedName>
</protein>
<dbReference type="GO" id="GO:0046914">
    <property type="term" value="F:transition metal ion binding"/>
    <property type="evidence" value="ECO:0007669"/>
    <property type="project" value="InterPro"/>
</dbReference>
<evidence type="ECO:0000256" key="2">
    <source>
        <dbReference type="SAM" id="MobiDB-lite"/>
    </source>
</evidence>
<feature type="compositionally biased region" description="Basic and acidic residues" evidence="2">
    <location>
        <begin position="1"/>
        <end position="15"/>
    </location>
</feature>
<dbReference type="EMBL" id="FMHG01000003">
    <property type="protein sequence ID" value="SCJ89595.1"/>
    <property type="molecule type" value="Genomic_DNA"/>
</dbReference>
<proteinExistence type="predicted"/>
<keyword evidence="1" id="KW-0408">Iron</keyword>
<dbReference type="InterPro" id="IPR007167">
    <property type="entry name" value="Fe-transptr_FeoA-like"/>
</dbReference>
<feature type="region of interest" description="Disordered" evidence="2">
    <location>
        <begin position="1"/>
        <end position="26"/>
    </location>
</feature>
<dbReference type="InterPro" id="IPR038157">
    <property type="entry name" value="FeoA_core_dom"/>
</dbReference>
<evidence type="ECO:0000259" key="3">
    <source>
        <dbReference type="SMART" id="SM00899"/>
    </source>
</evidence>
<dbReference type="AlphaFoldDB" id="A0A1C6K6L9"/>
<accession>A0A1C6K6L9</accession>
<evidence type="ECO:0000313" key="4">
    <source>
        <dbReference type="EMBL" id="SCJ89595.1"/>
    </source>
</evidence>
<name>A0A1C6K6L9_9FIRM</name>
<dbReference type="InterPro" id="IPR008988">
    <property type="entry name" value="Transcriptional_repressor_C"/>
</dbReference>
<dbReference type="Gene3D" id="2.30.30.90">
    <property type="match status" value="1"/>
</dbReference>
<dbReference type="PANTHER" id="PTHR42954:SF2">
    <property type="entry name" value="FE(2+) TRANSPORT PROTEIN A"/>
    <property type="match status" value="1"/>
</dbReference>